<dbReference type="PANTHER" id="PTHR14097:SF7">
    <property type="entry name" value="OXIDOREDUCTASE HTATIP2"/>
    <property type="match status" value="1"/>
</dbReference>
<feature type="domain" description="NAD(P)-binding" evidence="1">
    <location>
        <begin position="9"/>
        <end position="151"/>
    </location>
</feature>
<evidence type="ECO:0000313" key="2">
    <source>
        <dbReference type="EMBL" id="MBE8591761.1"/>
    </source>
</evidence>
<comment type="caution">
    <text evidence="2">The sequence shown here is derived from an EMBL/GenBank/DDBJ whole genome shotgun (WGS) entry which is preliminary data.</text>
</comment>
<organism evidence="2 3">
    <name type="scientific">Pseudomonas cyclaminis</name>
    <dbReference type="NCBI Taxonomy" id="2781239"/>
    <lineage>
        <taxon>Bacteria</taxon>
        <taxon>Pseudomonadati</taxon>
        <taxon>Pseudomonadota</taxon>
        <taxon>Gammaproteobacteria</taxon>
        <taxon>Pseudomonadales</taxon>
        <taxon>Pseudomonadaceae</taxon>
        <taxon>Pseudomonas</taxon>
    </lineage>
</organism>
<protein>
    <submittedName>
        <fullName evidence="2">NAD(P)H-binding protein</fullName>
    </submittedName>
</protein>
<reference evidence="2 3" key="1">
    <citation type="submission" date="2020-10" db="EMBL/GenBank/DDBJ databases">
        <title>The draft genomes of Cyclamen pathogen Pseudomonas sp.</title>
        <authorList>
            <person name="Fujikawa T."/>
            <person name="Sawada H."/>
        </authorList>
    </citation>
    <scope>NUCLEOTIDE SEQUENCE [LARGE SCALE GENOMIC DNA]</scope>
    <source>
        <strain evidence="2 3">MAFF 301449</strain>
    </source>
</reference>
<dbReference type="EMBL" id="JADDUM010000091">
    <property type="protein sequence ID" value="MBE8591761.1"/>
    <property type="molecule type" value="Genomic_DNA"/>
</dbReference>
<evidence type="ECO:0000259" key="1">
    <source>
        <dbReference type="Pfam" id="PF13460"/>
    </source>
</evidence>
<dbReference type="Gene3D" id="3.40.50.720">
    <property type="entry name" value="NAD(P)-binding Rossmann-like Domain"/>
    <property type="match status" value="1"/>
</dbReference>
<dbReference type="RefSeq" id="WP_193862417.1">
    <property type="nucleotide sequence ID" value="NZ_JADDUM010000091.1"/>
</dbReference>
<dbReference type="Proteomes" id="UP000613075">
    <property type="component" value="Unassembled WGS sequence"/>
</dbReference>
<dbReference type="Pfam" id="PF13460">
    <property type="entry name" value="NAD_binding_10"/>
    <property type="match status" value="1"/>
</dbReference>
<proteinExistence type="predicted"/>
<dbReference type="InterPro" id="IPR036291">
    <property type="entry name" value="NAD(P)-bd_dom_sf"/>
</dbReference>
<evidence type="ECO:0000313" key="3">
    <source>
        <dbReference type="Proteomes" id="UP000613075"/>
    </source>
</evidence>
<sequence length="216" mass="24033">MKRTAWIAGANGQVGSECVALLCNDARYERVLGLVRRPTAFVHPAYQEKVIDFDNLQATADWGPCDDLYIALGQSSQDRALFFKVDCQYPVELARHAQRHGARRVGYVSTLGADLHAQNDYFQVKAQAETELGTLGLECCCCVRPSMTYGNKDNRRPLQRLSRYIDHGLGWAFLGPLKKYRPVSAVSVAASLIDALNSQVAGHRLLESNEIHRCHA</sequence>
<dbReference type="InterPro" id="IPR016040">
    <property type="entry name" value="NAD(P)-bd_dom"/>
</dbReference>
<gene>
    <name evidence="2" type="ORF">IQK56_12910</name>
</gene>
<accession>A0ABR9SS78</accession>
<keyword evidence="3" id="KW-1185">Reference proteome</keyword>
<dbReference type="SUPFAM" id="SSF51735">
    <property type="entry name" value="NAD(P)-binding Rossmann-fold domains"/>
    <property type="match status" value="1"/>
</dbReference>
<dbReference type="PANTHER" id="PTHR14097">
    <property type="entry name" value="OXIDOREDUCTASE HTATIP2"/>
    <property type="match status" value="1"/>
</dbReference>
<name>A0ABR9SS78_9PSED</name>